<evidence type="ECO:0000256" key="2">
    <source>
        <dbReference type="SAM" id="MobiDB-lite"/>
    </source>
</evidence>
<feature type="transmembrane region" description="Helical" evidence="3">
    <location>
        <begin position="64"/>
        <end position="81"/>
    </location>
</feature>
<keyword evidence="5" id="KW-1185">Reference proteome</keyword>
<sequence>MADDRRIDPGDLGRRLAEAKERAEPKRDGLKREENRGWSIAIEFIGAILVGAFFGWLVDGWFGTGPYGMILFFLLGFGAGLRTVMRKSGDFDGNPDDNN</sequence>
<comment type="function">
    <text evidence="1">A possible function for this protein is to guide the assembly of the membrane sector of the ATPase enzyme complex.</text>
</comment>
<dbReference type="EMBL" id="JACHNZ010000001">
    <property type="protein sequence ID" value="MBB4630609.1"/>
    <property type="molecule type" value="Genomic_DNA"/>
</dbReference>
<keyword evidence="1" id="KW-0406">Ion transport</keyword>
<keyword evidence="3" id="KW-0812">Transmembrane</keyword>
<proteinExistence type="inferred from homology"/>
<organism evidence="4 5">
    <name type="scientific">Sphingosinicella soli</name>
    <dbReference type="NCBI Taxonomy" id="333708"/>
    <lineage>
        <taxon>Bacteria</taxon>
        <taxon>Pseudomonadati</taxon>
        <taxon>Pseudomonadota</taxon>
        <taxon>Alphaproteobacteria</taxon>
        <taxon>Sphingomonadales</taxon>
        <taxon>Sphingosinicellaceae</taxon>
        <taxon>Sphingosinicella</taxon>
    </lineage>
</organism>
<comment type="similarity">
    <text evidence="1">Belongs to the bacterial AtpI family.</text>
</comment>
<accession>A0A7W7AYB5</accession>
<dbReference type="InterPro" id="IPR032820">
    <property type="entry name" value="ATPase_put"/>
</dbReference>
<dbReference type="Pfam" id="PF09527">
    <property type="entry name" value="ATPase_gene1"/>
    <property type="match status" value="1"/>
</dbReference>
<name>A0A7W7AYB5_9SPHN</name>
<evidence type="ECO:0000256" key="3">
    <source>
        <dbReference type="SAM" id="Phobius"/>
    </source>
</evidence>
<dbReference type="GO" id="GO:1902600">
    <property type="term" value="P:proton transmembrane transport"/>
    <property type="evidence" value="ECO:0007669"/>
    <property type="project" value="UniProtKB-KW"/>
</dbReference>
<gene>
    <name evidence="4" type="ORF">GGQ98_000210</name>
</gene>
<dbReference type="Proteomes" id="UP000566324">
    <property type="component" value="Unassembled WGS sequence"/>
</dbReference>
<feature type="transmembrane region" description="Helical" evidence="3">
    <location>
        <begin position="37"/>
        <end position="58"/>
    </location>
</feature>
<protein>
    <recommendedName>
        <fullName evidence="1">ATP synthase protein I</fullName>
    </recommendedName>
</protein>
<dbReference type="InterPro" id="IPR016989">
    <property type="entry name" value="Atp1_alphaprobac"/>
</dbReference>
<dbReference type="GO" id="GO:0045259">
    <property type="term" value="C:proton-transporting ATP synthase complex"/>
    <property type="evidence" value="ECO:0007669"/>
    <property type="project" value="UniProtKB-UniRule"/>
</dbReference>
<keyword evidence="3" id="KW-1133">Transmembrane helix</keyword>
<evidence type="ECO:0000313" key="4">
    <source>
        <dbReference type="EMBL" id="MBB4630609.1"/>
    </source>
</evidence>
<dbReference type="AlphaFoldDB" id="A0A7W7AYB5"/>
<feature type="region of interest" description="Disordered" evidence="2">
    <location>
        <begin position="1"/>
        <end position="31"/>
    </location>
</feature>
<comment type="caution">
    <text evidence="4">The sequence shown here is derived from an EMBL/GenBank/DDBJ whole genome shotgun (WGS) entry which is preliminary data.</text>
</comment>
<dbReference type="RefSeq" id="WP_184063777.1">
    <property type="nucleotide sequence ID" value="NZ_JACHNZ010000001.1"/>
</dbReference>
<keyword evidence="1" id="KW-0375">Hydrogen ion transport</keyword>
<reference evidence="4 5" key="1">
    <citation type="submission" date="2020-08" db="EMBL/GenBank/DDBJ databases">
        <title>Genomic Encyclopedia of Type Strains, Phase IV (KMG-IV): sequencing the most valuable type-strain genomes for metagenomic binning, comparative biology and taxonomic classification.</title>
        <authorList>
            <person name="Goeker M."/>
        </authorList>
    </citation>
    <scope>NUCLEOTIDE SEQUENCE [LARGE SCALE GENOMIC DNA]</scope>
    <source>
        <strain evidence="4 5">DSM 17328</strain>
    </source>
</reference>
<dbReference type="PIRSF" id="PIRSF032126">
    <property type="entry name" value="F0F1_ATP_synthase_subunit_I"/>
    <property type="match status" value="1"/>
</dbReference>
<keyword evidence="1" id="KW-0813">Transport</keyword>
<evidence type="ECO:0000313" key="5">
    <source>
        <dbReference type="Proteomes" id="UP000566324"/>
    </source>
</evidence>
<evidence type="ECO:0000256" key="1">
    <source>
        <dbReference type="PIRNR" id="PIRNR032126"/>
    </source>
</evidence>
<keyword evidence="1 3" id="KW-0472">Membrane</keyword>